<proteinExistence type="predicted"/>
<dbReference type="Proteomes" id="UP000766986">
    <property type="component" value="Unassembled WGS sequence"/>
</dbReference>
<comment type="caution">
    <text evidence="1">The sequence shown here is derived from an EMBL/GenBank/DDBJ whole genome shotgun (WGS) entry which is preliminary data.</text>
</comment>
<name>A0ABS2E2Y3_9BACT</name>
<sequence>MTEAEKTKLRMRCLDDALFRQWAPVLNRLARQGGADAVEVWHEAECAIRRLKHVEQWRDVEVEQVYTNLCRKYAGREMEAVAVMAVLFSLLSDAAVSADEADANPHAPVCRAIGAMLGDDRRFLTLLNAFLERGVDNYGRPVVLPVTDYLAQTPDDENDDAAFGASSSVSDDGGADELYRLAVQQPDIDHARPYQLALYRLGRREQGDAVNLYFARRGEEIEKQKTQQTAYIGTLNGTAYGPVSQRMELPAERPSAQLEKP</sequence>
<reference evidence="1 2" key="1">
    <citation type="journal article" date="2021" name="Sci. Rep.">
        <title>The distribution of antibiotic resistance genes in chicken gut microbiota commensals.</title>
        <authorList>
            <person name="Juricova H."/>
            <person name="Matiasovicova J."/>
            <person name="Kubasova T."/>
            <person name="Cejkova D."/>
            <person name="Rychlik I."/>
        </authorList>
    </citation>
    <scope>NUCLEOTIDE SEQUENCE [LARGE SCALE GENOMIC DNA]</scope>
    <source>
        <strain evidence="1 2">An772</strain>
    </source>
</reference>
<keyword evidence="2" id="KW-1185">Reference proteome</keyword>
<accession>A0ABS2E2Y3</accession>
<evidence type="ECO:0000313" key="1">
    <source>
        <dbReference type="EMBL" id="MBM6735973.1"/>
    </source>
</evidence>
<protein>
    <submittedName>
        <fullName evidence="1">Uncharacterized protein</fullName>
    </submittedName>
</protein>
<evidence type="ECO:0000313" key="2">
    <source>
        <dbReference type="Proteomes" id="UP000766986"/>
    </source>
</evidence>
<gene>
    <name evidence="1" type="ORF">H7U35_12210</name>
</gene>
<dbReference type="EMBL" id="JACLYZ010000032">
    <property type="protein sequence ID" value="MBM6735973.1"/>
    <property type="molecule type" value="Genomic_DNA"/>
</dbReference>
<organism evidence="1 2">
    <name type="scientific">Mediterranea massiliensis</name>
    <dbReference type="NCBI Taxonomy" id="1841865"/>
    <lineage>
        <taxon>Bacteria</taxon>
        <taxon>Pseudomonadati</taxon>
        <taxon>Bacteroidota</taxon>
        <taxon>Bacteroidia</taxon>
        <taxon>Bacteroidales</taxon>
        <taxon>Bacteroidaceae</taxon>
        <taxon>Mediterranea</taxon>
    </lineage>
</organism>
<dbReference type="RefSeq" id="WP_205096167.1">
    <property type="nucleotide sequence ID" value="NZ_JACLYZ010000032.1"/>
</dbReference>